<evidence type="ECO:0000313" key="5">
    <source>
        <dbReference type="Proteomes" id="UP000054937"/>
    </source>
</evidence>
<dbReference type="InterPro" id="IPR038661">
    <property type="entry name" value="Ribosomal_eL33_sf"/>
</dbReference>
<sequence>MAKEVVQKDTKVGKVTGRKSTMPVRLYAKAAFVGYRRGKHTQNSNQALLRVQGVEENQAARYYLGKRVAYVYQAKNTKLNTKYRAIWGRITKIHGNNGTVVGRFSSNLPPRAMGSILRVMLYPNRDQQ</sequence>
<dbReference type="GO" id="GO:0003735">
    <property type="term" value="F:structural constituent of ribosome"/>
    <property type="evidence" value="ECO:0007669"/>
    <property type="project" value="InterPro"/>
</dbReference>
<accession>A0A0V0QZ41</accession>
<dbReference type="EMBL" id="LDAU01000082">
    <property type="protein sequence ID" value="KRX07609.1"/>
    <property type="molecule type" value="Genomic_DNA"/>
</dbReference>
<dbReference type="Pfam" id="PF01247">
    <property type="entry name" value="Ribosomal_L35Ae"/>
    <property type="match status" value="1"/>
</dbReference>
<keyword evidence="2" id="KW-0689">Ribosomal protein</keyword>
<keyword evidence="3" id="KW-0687">Ribonucleoprotein</keyword>
<dbReference type="OrthoDB" id="504467at2759"/>
<dbReference type="GO" id="GO:0005840">
    <property type="term" value="C:ribosome"/>
    <property type="evidence" value="ECO:0007669"/>
    <property type="project" value="UniProtKB-KW"/>
</dbReference>
<dbReference type="GO" id="GO:1990904">
    <property type="term" value="C:ribonucleoprotein complex"/>
    <property type="evidence" value="ECO:0007669"/>
    <property type="project" value="UniProtKB-KW"/>
</dbReference>
<gene>
    <name evidence="4" type="ORF">PPERSA_11158</name>
</gene>
<dbReference type="PANTHER" id="PTHR10902">
    <property type="entry name" value="60S RIBOSOMAL PROTEIN L35A"/>
    <property type="match status" value="1"/>
</dbReference>
<dbReference type="Gene3D" id="2.40.10.190">
    <property type="entry name" value="translation elongation factor selb, chain A, domain 4"/>
    <property type="match status" value="1"/>
</dbReference>
<comment type="similarity">
    <text evidence="1">Belongs to the eukaryotic ribosomal protein eL33 family.</text>
</comment>
<dbReference type="OMA" id="YRTNKHH"/>
<proteinExistence type="inferred from homology"/>
<dbReference type="Proteomes" id="UP000054937">
    <property type="component" value="Unassembled WGS sequence"/>
</dbReference>
<dbReference type="InParanoid" id="A0A0V0QZ41"/>
<evidence type="ECO:0000256" key="1">
    <source>
        <dbReference type="ARBA" id="ARBA00009269"/>
    </source>
</evidence>
<evidence type="ECO:0000313" key="4">
    <source>
        <dbReference type="EMBL" id="KRX07609.1"/>
    </source>
</evidence>
<comment type="caution">
    <text evidence="4">The sequence shown here is derived from an EMBL/GenBank/DDBJ whole genome shotgun (WGS) entry which is preliminary data.</text>
</comment>
<dbReference type="FunCoup" id="A0A0V0QZ41">
    <property type="interactions" value="297"/>
</dbReference>
<dbReference type="GO" id="GO:0006412">
    <property type="term" value="P:translation"/>
    <property type="evidence" value="ECO:0007669"/>
    <property type="project" value="InterPro"/>
</dbReference>
<reference evidence="4 5" key="1">
    <citation type="journal article" date="2015" name="Sci. Rep.">
        <title>Genome of the facultative scuticociliatosis pathogen Pseudocohnilembus persalinus provides insight into its virulence through horizontal gene transfer.</title>
        <authorList>
            <person name="Xiong J."/>
            <person name="Wang G."/>
            <person name="Cheng J."/>
            <person name="Tian M."/>
            <person name="Pan X."/>
            <person name="Warren A."/>
            <person name="Jiang C."/>
            <person name="Yuan D."/>
            <person name="Miao W."/>
        </authorList>
    </citation>
    <scope>NUCLEOTIDE SEQUENCE [LARGE SCALE GENOMIC DNA]</scope>
    <source>
        <strain evidence="4">36N120E</strain>
    </source>
</reference>
<dbReference type="InterPro" id="IPR009000">
    <property type="entry name" value="Transl_B-barrel_sf"/>
</dbReference>
<dbReference type="FunFam" id="2.40.10.190:FF:000001">
    <property type="entry name" value="60S ribosomal protein L35a"/>
    <property type="match status" value="1"/>
</dbReference>
<dbReference type="SUPFAM" id="SSF50447">
    <property type="entry name" value="Translation proteins"/>
    <property type="match status" value="1"/>
</dbReference>
<evidence type="ECO:0000256" key="2">
    <source>
        <dbReference type="ARBA" id="ARBA00022980"/>
    </source>
</evidence>
<dbReference type="InterPro" id="IPR001780">
    <property type="entry name" value="Ribosomal_eL33"/>
</dbReference>
<dbReference type="HAMAP" id="MF_00573">
    <property type="entry name" value="Ribosomal_eL33"/>
    <property type="match status" value="1"/>
</dbReference>
<dbReference type="AlphaFoldDB" id="A0A0V0QZ41"/>
<evidence type="ECO:0000256" key="3">
    <source>
        <dbReference type="ARBA" id="ARBA00023274"/>
    </source>
</evidence>
<keyword evidence="5" id="KW-1185">Reference proteome</keyword>
<organism evidence="4 5">
    <name type="scientific">Pseudocohnilembus persalinus</name>
    <name type="common">Ciliate</name>
    <dbReference type="NCBI Taxonomy" id="266149"/>
    <lineage>
        <taxon>Eukaryota</taxon>
        <taxon>Sar</taxon>
        <taxon>Alveolata</taxon>
        <taxon>Ciliophora</taxon>
        <taxon>Intramacronucleata</taxon>
        <taxon>Oligohymenophorea</taxon>
        <taxon>Scuticociliatia</taxon>
        <taxon>Philasterida</taxon>
        <taxon>Pseudocohnilembidae</taxon>
        <taxon>Pseudocohnilembus</taxon>
    </lineage>
</organism>
<protein>
    <submittedName>
        <fullName evidence="4">Translation protein, beta-barrel domain</fullName>
    </submittedName>
</protein>
<name>A0A0V0QZ41_PSEPJ</name>